<keyword evidence="8" id="KW-1185">Reference proteome</keyword>
<dbReference type="NCBIfam" id="TIGR00152">
    <property type="entry name" value="dephospho-CoA kinase"/>
    <property type="match status" value="1"/>
</dbReference>
<keyword evidence="4 5" id="KW-0173">Coenzyme A biosynthesis</keyword>
<evidence type="ECO:0000256" key="2">
    <source>
        <dbReference type="ARBA" id="ARBA00022741"/>
    </source>
</evidence>
<dbReference type="CDD" id="cd02022">
    <property type="entry name" value="DPCK"/>
    <property type="match status" value="1"/>
</dbReference>
<gene>
    <name evidence="5" type="primary">coaE</name>
    <name evidence="7" type="ORF">SAMN05444003_2229</name>
</gene>
<dbReference type="HAMAP" id="MF_00376">
    <property type="entry name" value="Dephospho_CoA_kinase"/>
    <property type="match status" value="1"/>
</dbReference>
<dbReference type="RefSeq" id="WP_072901090.1">
    <property type="nucleotide sequence ID" value="NZ_FQXB01000003.1"/>
</dbReference>
<evidence type="ECO:0000256" key="5">
    <source>
        <dbReference type="HAMAP-Rule" id="MF_00376"/>
    </source>
</evidence>
<dbReference type="AlphaFoldDB" id="A0A1M5QNN5"/>
<comment type="pathway">
    <text evidence="5">Cofactor biosynthesis; coenzyme A biosynthesis; CoA from (R)-pantothenate: step 5/5.</text>
</comment>
<comment type="subcellular location">
    <subcellularLocation>
        <location evidence="5">Cytoplasm</location>
    </subcellularLocation>
</comment>
<dbReference type="PANTHER" id="PTHR10695">
    <property type="entry name" value="DEPHOSPHO-COA KINASE-RELATED"/>
    <property type="match status" value="1"/>
</dbReference>
<dbReference type="GO" id="GO:0005524">
    <property type="term" value="F:ATP binding"/>
    <property type="evidence" value="ECO:0007669"/>
    <property type="project" value="UniProtKB-UniRule"/>
</dbReference>
<accession>A0A1M5QNN5</accession>
<dbReference type="GO" id="GO:0015937">
    <property type="term" value="P:coenzyme A biosynthetic process"/>
    <property type="evidence" value="ECO:0007669"/>
    <property type="project" value="UniProtKB-UniRule"/>
</dbReference>
<organism evidence="7 8">
    <name type="scientific">Cognatiyoonia sediminum</name>
    <dbReference type="NCBI Taxonomy" id="1508389"/>
    <lineage>
        <taxon>Bacteria</taxon>
        <taxon>Pseudomonadati</taxon>
        <taxon>Pseudomonadota</taxon>
        <taxon>Alphaproteobacteria</taxon>
        <taxon>Rhodobacterales</taxon>
        <taxon>Paracoccaceae</taxon>
        <taxon>Cognatiyoonia</taxon>
    </lineage>
</organism>
<dbReference type="STRING" id="1508389.SAMN05444003_2229"/>
<protein>
    <recommendedName>
        <fullName evidence="5 6">Dephospho-CoA kinase</fullName>
        <ecNumber evidence="5 6">2.7.1.24</ecNumber>
    </recommendedName>
    <alternativeName>
        <fullName evidence="5">Dephosphocoenzyme A kinase</fullName>
    </alternativeName>
</protein>
<sequence length="197" mass="21820">MKQFCLGLTGSIGMGKTTTANMFREEGISVWDADETVHRLYGAGGKAVPEIEKVFPEAIVDGAVSRPKLREVIQADLAALGTLEAIVHPLVAADRQTFRSENNGLIVFDIPLLFETSADQWLDAVLVVSTDEDTQKQRVFSRDGMTKELFEDILSRQIPDTEKQVRADFVIETASLEQTRADVRDLISQLTEKLSHA</sequence>
<reference evidence="7 8" key="1">
    <citation type="submission" date="2016-11" db="EMBL/GenBank/DDBJ databases">
        <authorList>
            <person name="Jaros S."/>
            <person name="Januszkiewicz K."/>
            <person name="Wedrychowicz H."/>
        </authorList>
    </citation>
    <scope>NUCLEOTIDE SEQUENCE [LARGE SCALE GENOMIC DNA]</scope>
    <source>
        <strain evidence="7 8">DSM 28715</strain>
    </source>
</reference>
<dbReference type="SUPFAM" id="SSF52540">
    <property type="entry name" value="P-loop containing nucleoside triphosphate hydrolases"/>
    <property type="match status" value="1"/>
</dbReference>
<dbReference type="EMBL" id="FQXB01000003">
    <property type="protein sequence ID" value="SHH15695.1"/>
    <property type="molecule type" value="Genomic_DNA"/>
</dbReference>
<evidence type="ECO:0000313" key="7">
    <source>
        <dbReference type="EMBL" id="SHH15695.1"/>
    </source>
</evidence>
<dbReference type="UniPathway" id="UPA00241">
    <property type="reaction ID" value="UER00356"/>
</dbReference>
<dbReference type="InterPro" id="IPR027417">
    <property type="entry name" value="P-loop_NTPase"/>
</dbReference>
<proteinExistence type="inferred from homology"/>
<dbReference type="PANTHER" id="PTHR10695:SF46">
    <property type="entry name" value="BIFUNCTIONAL COENZYME A SYNTHASE-RELATED"/>
    <property type="match status" value="1"/>
</dbReference>
<keyword evidence="5 7" id="KW-0418">Kinase</keyword>
<keyword evidence="5" id="KW-0808">Transferase</keyword>
<dbReference type="GO" id="GO:0004140">
    <property type="term" value="F:dephospho-CoA kinase activity"/>
    <property type="evidence" value="ECO:0007669"/>
    <property type="project" value="UniProtKB-UniRule"/>
</dbReference>
<dbReference type="Proteomes" id="UP000184074">
    <property type="component" value="Unassembled WGS sequence"/>
</dbReference>
<dbReference type="PROSITE" id="PS51219">
    <property type="entry name" value="DPCK"/>
    <property type="match status" value="1"/>
</dbReference>
<dbReference type="InterPro" id="IPR001977">
    <property type="entry name" value="Depp_CoAkinase"/>
</dbReference>
<keyword evidence="5" id="KW-0963">Cytoplasm</keyword>
<dbReference type="Pfam" id="PF01121">
    <property type="entry name" value="CoaE"/>
    <property type="match status" value="1"/>
</dbReference>
<dbReference type="OrthoDB" id="9812943at2"/>
<keyword evidence="2 5" id="KW-0547">Nucleotide-binding</keyword>
<keyword evidence="3 5" id="KW-0067">ATP-binding</keyword>
<evidence type="ECO:0000256" key="6">
    <source>
        <dbReference type="NCBIfam" id="TIGR00152"/>
    </source>
</evidence>
<dbReference type="GO" id="GO:0005737">
    <property type="term" value="C:cytoplasm"/>
    <property type="evidence" value="ECO:0007669"/>
    <property type="project" value="UniProtKB-SubCell"/>
</dbReference>
<evidence type="ECO:0000256" key="3">
    <source>
        <dbReference type="ARBA" id="ARBA00022840"/>
    </source>
</evidence>
<comment type="function">
    <text evidence="5">Catalyzes the phosphorylation of the 3'-hydroxyl group of dephosphocoenzyme A to form coenzyme A.</text>
</comment>
<dbReference type="Gene3D" id="3.40.50.300">
    <property type="entry name" value="P-loop containing nucleotide triphosphate hydrolases"/>
    <property type="match status" value="1"/>
</dbReference>
<evidence type="ECO:0000256" key="4">
    <source>
        <dbReference type="ARBA" id="ARBA00022993"/>
    </source>
</evidence>
<evidence type="ECO:0000313" key="8">
    <source>
        <dbReference type="Proteomes" id="UP000184074"/>
    </source>
</evidence>
<feature type="binding site" evidence="5">
    <location>
        <begin position="13"/>
        <end position="18"/>
    </location>
    <ligand>
        <name>ATP</name>
        <dbReference type="ChEBI" id="CHEBI:30616"/>
    </ligand>
</feature>
<name>A0A1M5QNN5_9RHOB</name>
<evidence type="ECO:0000256" key="1">
    <source>
        <dbReference type="ARBA" id="ARBA00009018"/>
    </source>
</evidence>
<dbReference type="EC" id="2.7.1.24" evidence="5 6"/>
<comment type="similarity">
    <text evidence="1 5">Belongs to the CoaE family.</text>
</comment>
<comment type="catalytic activity">
    <reaction evidence="5">
        <text>3'-dephospho-CoA + ATP = ADP + CoA + H(+)</text>
        <dbReference type="Rhea" id="RHEA:18245"/>
        <dbReference type="ChEBI" id="CHEBI:15378"/>
        <dbReference type="ChEBI" id="CHEBI:30616"/>
        <dbReference type="ChEBI" id="CHEBI:57287"/>
        <dbReference type="ChEBI" id="CHEBI:57328"/>
        <dbReference type="ChEBI" id="CHEBI:456216"/>
        <dbReference type="EC" id="2.7.1.24"/>
    </reaction>
</comment>